<dbReference type="InterPro" id="IPR012338">
    <property type="entry name" value="Beta-lactam/transpept-like"/>
</dbReference>
<dbReference type="RefSeq" id="WP_380047300.1">
    <property type="nucleotide sequence ID" value="NZ_JBHLTC010000018.1"/>
</dbReference>
<proteinExistence type="inferred from homology"/>
<dbReference type="EMBL" id="JBHLTC010000018">
    <property type="protein sequence ID" value="MFC0625165.1"/>
    <property type="molecule type" value="Genomic_DNA"/>
</dbReference>
<dbReference type="Pfam" id="PF02113">
    <property type="entry name" value="Peptidase_S13"/>
    <property type="match status" value="1"/>
</dbReference>
<name>A0ABV6QKU6_9ACTN</name>
<dbReference type="Gene3D" id="3.40.710.10">
    <property type="entry name" value="DD-peptidase/beta-lactamase superfamily"/>
    <property type="match status" value="2"/>
</dbReference>
<dbReference type="Proteomes" id="UP001589890">
    <property type="component" value="Unassembled WGS sequence"/>
</dbReference>
<reference evidence="3 4" key="1">
    <citation type="submission" date="2024-09" db="EMBL/GenBank/DDBJ databases">
        <authorList>
            <person name="Sun Q."/>
            <person name="Mori K."/>
        </authorList>
    </citation>
    <scope>NUCLEOTIDE SEQUENCE [LARGE SCALE GENOMIC DNA]</scope>
    <source>
        <strain evidence="3 4">CGMCC 1.15906</strain>
    </source>
</reference>
<evidence type="ECO:0000313" key="3">
    <source>
        <dbReference type="EMBL" id="MFC0625165.1"/>
    </source>
</evidence>
<protein>
    <submittedName>
        <fullName evidence="3">D-alanyl-D-alanine carboxypeptidase/D-alanyl-D-alanine-endopeptidase</fullName>
        <ecNumber evidence="3">3.4.16.4</ecNumber>
    </submittedName>
</protein>
<keyword evidence="3" id="KW-0121">Carboxypeptidase</keyword>
<evidence type="ECO:0000256" key="1">
    <source>
        <dbReference type="ARBA" id="ARBA00006096"/>
    </source>
</evidence>
<dbReference type="EC" id="3.4.16.4" evidence="3"/>
<keyword evidence="2 3" id="KW-0378">Hydrolase</keyword>
<dbReference type="Gene3D" id="3.50.80.20">
    <property type="entry name" value="D-Ala-D-Ala carboxypeptidase C, peptidase S13"/>
    <property type="match status" value="1"/>
</dbReference>
<evidence type="ECO:0000313" key="4">
    <source>
        <dbReference type="Proteomes" id="UP001589890"/>
    </source>
</evidence>
<dbReference type="GO" id="GO:0009002">
    <property type="term" value="F:serine-type D-Ala-D-Ala carboxypeptidase activity"/>
    <property type="evidence" value="ECO:0007669"/>
    <property type="project" value="UniProtKB-EC"/>
</dbReference>
<comment type="caution">
    <text evidence="3">The sequence shown here is derived from an EMBL/GenBank/DDBJ whole genome shotgun (WGS) entry which is preliminary data.</text>
</comment>
<keyword evidence="3" id="KW-0645">Protease</keyword>
<keyword evidence="4" id="KW-1185">Reference proteome</keyword>
<dbReference type="NCBIfam" id="TIGR00666">
    <property type="entry name" value="PBP4"/>
    <property type="match status" value="1"/>
</dbReference>
<comment type="similarity">
    <text evidence="1">Belongs to the peptidase S13 family.</text>
</comment>
<dbReference type="PANTHER" id="PTHR30023:SF0">
    <property type="entry name" value="PENICILLIN-SENSITIVE CARBOXYPEPTIDASE A"/>
    <property type="match status" value="1"/>
</dbReference>
<dbReference type="SUPFAM" id="SSF56601">
    <property type="entry name" value="beta-lactamase/transpeptidase-like"/>
    <property type="match status" value="1"/>
</dbReference>
<organism evidence="3 4">
    <name type="scientific">Kribbella deserti</name>
    <dbReference type="NCBI Taxonomy" id="1926257"/>
    <lineage>
        <taxon>Bacteria</taxon>
        <taxon>Bacillati</taxon>
        <taxon>Actinomycetota</taxon>
        <taxon>Actinomycetes</taxon>
        <taxon>Propionibacteriales</taxon>
        <taxon>Kribbellaceae</taxon>
        <taxon>Kribbella</taxon>
    </lineage>
</organism>
<gene>
    <name evidence="3" type="primary">dacB</name>
    <name evidence="3" type="ORF">ACFFGN_13890</name>
</gene>
<dbReference type="PANTHER" id="PTHR30023">
    <property type="entry name" value="D-ALANYL-D-ALANINE CARBOXYPEPTIDASE"/>
    <property type="match status" value="1"/>
</dbReference>
<accession>A0ABV6QKU6</accession>
<dbReference type="InterPro" id="IPR000667">
    <property type="entry name" value="Peptidase_S13"/>
</dbReference>
<dbReference type="PRINTS" id="PR00922">
    <property type="entry name" value="DADACBPTASE3"/>
</dbReference>
<evidence type="ECO:0000256" key="2">
    <source>
        <dbReference type="ARBA" id="ARBA00022801"/>
    </source>
</evidence>
<sequence length="512" mass="54484">MKFFRRHVGVAVLVAMGAVTGITGVTAGSDSTELQQRLDGLLADSRYQGSQVALVVRDATTGEVLYDRNSGNRVLPASNTKLFTSAAALETLGADFRFHTDVLTTGKTYGGVLAGPLYLKGYGDPTSLESDYRALARQVAATGIRRVVGDLVADDTFFDNRRLGNGWSWDDESFYYSAQTSALTVAPDTDYDSGTVIVESAPGATVGAPAQLKLIPQTSAVQLVNTSKTGPAGSAYTLNIERDHGSNVVRITGSIPADDTGGQDWVAVWEPANYAADIFRRALAAEGVQVLGKIRTGATPATSRRLAHDESMTMAELMVPFMKLSNNMHGEALLKRMGNGDWDRGLAVTRSYLQSNGVDVAAMRMVDGSGLSRMNNLTADGIADLLVAAQREPWFGAWYASLPIAGNADRAIGGTLRNRMRNTAAANNVHAKTGTLTGVTALSGYVTNADGRKLVFSFVSNNFMVSPRPIEDAVAITLASWSDRADVPTITPNGQRVAPAEAELECSKQKDC</sequence>